<dbReference type="AlphaFoldDB" id="A0A1S7LLT0"/>
<accession>A0A1S7LLT0</accession>
<evidence type="ECO:0000313" key="1">
    <source>
        <dbReference type="EMBL" id="CRH06706.1"/>
    </source>
</evidence>
<proteinExistence type="predicted"/>
<gene>
    <name evidence="1" type="ORF">MAGMO_2549</name>
</gene>
<reference evidence="1" key="1">
    <citation type="submission" date="2015-04" db="EMBL/GenBank/DDBJ databases">
        <authorList>
            <person name="Syromyatnikov M.Y."/>
            <person name="Popov V.N."/>
        </authorList>
    </citation>
    <scope>NUCLEOTIDE SEQUENCE</scope>
    <source>
        <strain evidence="1">MO-1</strain>
    </source>
</reference>
<sequence length="57" mass="6201">MQGGRKGVPGQRWQGAVSNGAVSIVVLWNPVHWMPQRSQRAAGVRITVILHEISGVK</sequence>
<protein>
    <submittedName>
        <fullName evidence="1">Uncharacterized protein</fullName>
    </submittedName>
</protein>
<dbReference type="EMBL" id="LO017727">
    <property type="protein sequence ID" value="CRH06706.1"/>
    <property type="molecule type" value="Genomic_DNA"/>
</dbReference>
<name>A0A1S7LLT0_MAGMO</name>
<organism evidence="1">
    <name type="scientific">Magnetococcus massalia (strain MO-1)</name>
    <dbReference type="NCBI Taxonomy" id="451514"/>
    <lineage>
        <taxon>Bacteria</taxon>
        <taxon>Pseudomonadati</taxon>
        <taxon>Pseudomonadota</taxon>
        <taxon>Magnetococcia</taxon>
        <taxon>Magnetococcales</taxon>
        <taxon>Magnetococcaceae</taxon>
        <taxon>Magnetococcus</taxon>
    </lineage>
</organism>